<dbReference type="InterPro" id="IPR001139">
    <property type="entry name" value="Glyco_hydro_30"/>
</dbReference>
<accession>A0A6V7UGH5</accession>
<keyword evidence="6" id="KW-0326">Glycosidase</keyword>
<protein>
    <recommendedName>
        <fullName evidence="3 6">Glucosylceramidase</fullName>
        <ecNumber evidence="3 6">3.2.1.45</ecNumber>
    </recommendedName>
</protein>
<dbReference type="Gene3D" id="3.20.20.80">
    <property type="entry name" value="Glycosidases"/>
    <property type="match status" value="1"/>
</dbReference>
<dbReference type="SUPFAM" id="SSF51445">
    <property type="entry name" value="(Trans)glycosidases"/>
    <property type="match status" value="1"/>
</dbReference>
<dbReference type="InterPro" id="IPR013780">
    <property type="entry name" value="Glyco_hydro_b"/>
</dbReference>
<comment type="similarity">
    <text evidence="2 6">Belongs to the glycosyl hydrolase 30 family.</text>
</comment>
<dbReference type="GO" id="GO:0006665">
    <property type="term" value="P:sphingolipid metabolic process"/>
    <property type="evidence" value="ECO:0007669"/>
    <property type="project" value="UniProtKB-KW"/>
</dbReference>
<dbReference type="PANTHER" id="PTHR11069">
    <property type="entry name" value="GLUCOSYLCERAMIDASE"/>
    <property type="match status" value="1"/>
</dbReference>
<dbReference type="SUPFAM" id="SSF51011">
    <property type="entry name" value="Glycosyl hydrolase domain"/>
    <property type="match status" value="1"/>
</dbReference>
<keyword evidence="6" id="KW-0746">Sphingolipid metabolism</keyword>
<dbReference type="Proteomes" id="UP000580250">
    <property type="component" value="Unassembled WGS sequence"/>
</dbReference>
<name>A0A6V7UGH5_MELEN</name>
<keyword evidence="5 6" id="KW-0378">Hydrolase</keyword>
<dbReference type="GO" id="GO:0004348">
    <property type="term" value="F:glucosylceramidase activity"/>
    <property type="evidence" value="ECO:0007669"/>
    <property type="project" value="UniProtKB-EC"/>
</dbReference>
<dbReference type="AlphaFoldDB" id="A0A6V7UGH5"/>
<dbReference type="InterPro" id="IPR017853">
    <property type="entry name" value="GH"/>
</dbReference>
<feature type="signal peptide" evidence="7">
    <location>
        <begin position="1"/>
        <end position="21"/>
    </location>
</feature>
<dbReference type="PANTHER" id="PTHR11069:SF38">
    <property type="entry name" value="GLUCURONOXYLANASE XYNC"/>
    <property type="match status" value="1"/>
</dbReference>
<feature type="chain" id="PRO_5028024485" description="Glucosylceramidase" evidence="7">
    <location>
        <begin position="22"/>
        <end position="402"/>
    </location>
</feature>
<sequence length="402" mass="45458">MKLFNFFFLFNLILFYYSVKCDNIAKINSNITYQLIDGFGGSSAWLGNIPDKGIENIFGKLGLSILRVGIVDLCKNQKWGNYRCIGQEALTAQKASKYGVKIFASPSTSPISFKTNNNEVMGELKEDKYNDYVEYLQSAVDELNKVGVNLYAISLQSEPDFSPSYVSIKWSPKQIAAFLKSYSRKIKGPKIMAPECAHFIPEYNDAILNDPDVAKGVDIIAWHMYGMQLVSQTKAQKMGKSAWMTEKTNDGNDWKSFMETAKDIHDCMTIANYNAYVYFWFKDPKYVSIVDNNYEITSRGYILGQYAKYIRPGYFRINATENPTTNIYVSAYKGKGKVIIVAINIGWPDKNQQFSIKGIKAFTPIITAPNKNMINGTKILVKNESFNYLLPAMSVVTFVSVN</sequence>
<reference evidence="9 10" key="1">
    <citation type="submission" date="2020-08" db="EMBL/GenBank/DDBJ databases">
        <authorList>
            <person name="Koutsovoulos G."/>
            <person name="Danchin GJ E."/>
        </authorList>
    </citation>
    <scope>NUCLEOTIDE SEQUENCE [LARGE SCALE GENOMIC DNA]</scope>
</reference>
<dbReference type="Pfam" id="PF02055">
    <property type="entry name" value="Glyco_hydro_30"/>
    <property type="match status" value="1"/>
</dbReference>
<dbReference type="EMBL" id="CAJEWN010000057">
    <property type="protein sequence ID" value="CAD2154858.1"/>
    <property type="molecule type" value="Genomic_DNA"/>
</dbReference>
<dbReference type="OrthoDB" id="8300090at2759"/>
<organism evidence="9 10">
    <name type="scientific">Meloidogyne enterolobii</name>
    <name type="common">Root-knot nematode worm</name>
    <name type="synonym">Meloidogyne mayaguensis</name>
    <dbReference type="NCBI Taxonomy" id="390850"/>
    <lineage>
        <taxon>Eukaryota</taxon>
        <taxon>Metazoa</taxon>
        <taxon>Ecdysozoa</taxon>
        <taxon>Nematoda</taxon>
        <taxon>Chromadorea</taxon>
        <taxon>Rhabditida</taxon>
        <taxon>Tylenchina</taxon>
        <taxon>Tylenchomorpha</taxon>
        <taxon>Tylenchoidea</taxon>
        <taxon>Meloidogynidae</taxon>
        <taxon>Meloidogyninae</taxon>
        <taxon>Meloidogyne</taxon>
    </lineage>
</organism>
<evidence type="ECO:0000256" key="6">
    <source>
        <dbReference type="RuleBase" id="RU361188"/>
    </source>
</evidence>
<dbReference type="EC" id="3.2.1.45" evidence="3 6"/>
<evidence type="ECO:0000256" key="5">
    <source>
        <dbReference type="ARBA" id="ARBA00022801"/>
    </source>
</evidence>
<evidence type="ECO:0000256" key="2">
    <source>
        <dbReference type="ARBA" id="ARBA00005382"/>
    </source>
</evidence>
<evidence type="ECO:0000256" key="7">
    <source>
        <dbReference type="SAM" id="SignalP"/>
    </source>
</evidence>
<keyword evidence="6" id="KW-0443">Lipid metabolism</keyword>
<evidence type="ECO:0000256" key="3">
    <source>
        <dbReference type="ARBA" id="ARBA00012658"/>
    </source>
</evidence>
<keyword evidence="4 7" id="KW-0732">Signal</keyword>
<comment type="caution">
    <text evidence="9">The sequence shown here is derived from an EMBL/GenBank/DDBJ whole genome shotgun (WGS) entry which is preliminary data.</text>
</comment>
<feature type="domain" description="Glycosyl hydrolase family 30 TIM-barrel" evidence="8">
    <location>
        <begin position="92"/>
        <end position="227"/>
    </location>
</feature>
<evidence type="ECO:0000259" key="8">
    <source>
        <dbReference type="Pfam" id="PF02055"/>
    </source>
</evidence>
<dbReference type="InterPro" id="IPR033453">
    <property type="entry name" value="Glyco_hydro_30_TIM-barrel"/>
</dbReference>
<comment type="catalytic activity">
    <reaction evidence="1">
        <text>a beta-D-glucosyl-(1&lt;-&gt;1')-N-acylsphing-4-enine + H2O = an N-acylsphing-4-enine + D-glucose</text>
        <dbReference type="Rhea" id="RHEA:13269"/>
        <dbReference type="ChEBI" id="CHEBI:4167"/>
        <dbReference type="ChEBI" id="CHEBI:15377"/>
        <dbReference type="ChEBI" id="CHEBI:22801"/>
        <dbReference type="ChEBI" id="CHEBI:52639"/>
        <dbReference type="EC" id="3.2.1.45"/>
    </reaction>
    <physiologicalReaction direction="left-to-right" evidence="1">
        <dbReference type="Rhea" id="RHEA:13270"/>
    </physiologicalReaction>
</comment>
<dbReference type="GO" id="GO:0016020">
    <property type="term" value="C:membrane"/>
    <property type="evidence" value="ECO:0007669"/>
    <property type="project" value="GOC"/>
</dbReference>
<evidence type="ECO:0000313" key="10">
    <source>
        <dbReference type="Proteomes" id="UP000580250"/>
    </source>
</evidence>
<evidence type="ECO:0000313" key="9">
    <source>
        <dbReference type="EMBL" id="CAD2154858.1"/>
    </source>
</evidence>
<gene>
    <name evidence="9" type="ORF">MENT_LOCUS11656</name>
</gene>
<evidence type="ECO:0000256" key="1">
    <source>
        <dbReference type="ARBA" id="ARBA00001013"/>
    </source>
</evidence>
<evidence type="ECO:0000256" key="4">
    <source>
        <dbReference type="ARBA" id="ARBA00022729"/>
    </source>
</evidence>
<dbReference type="Gene3D" id="2.60.40.1180">
    <property type="entry name" value="Golgi alpha-mannosidase II"/>
    <property type="match status" value="1"/>
</dbReference>
<proteinExistence type="inferred from homology"/>